<sequence length="99" mass="11612">MSGSRAKVRAPLFTKVNYDLWCIKIKTTFKSHNLWKIVEEGYELLVKTGKEQTEKKQIVAQDHICWDARALGLIQRAVFDESFQGIQIKRRLRRRHGTP</sequence>
<protein>
    <recommendedName>
        <fullName evidence="3">DUF4219 domain-containing protein</fullName>
    </recommendedName>
</protein>
<keyword evidence="2" id="KW-1185">Reference proteome</keyword>
<reference evidence="1 2" key="1">
    <citation type="journal article" date="2019" name="G3 (Bethesda)">
        <title>Sequencing of a Wild Apple (Malus baccata) Genome Unravels the Differences Between Cultivated and Wild Apple Species Regarding Disease Resistance and Cold Tolerance.</title>
        <authorList>
            <person name="Chen X."/>
        </authorList>
    </citation>
    <scope>NUCLEOTIDE SEQUENCE [LARGE SCALE GENOMIC DNA]</scope>
    <source>
        <strain evidence="2">cv. Shandingzi</strain>
        <tissue evidence="1">Leaves</tissue>
    </source>
</reference>
<evidence type="ECO:0000313" key="1">
    <source>
        <dbReference type="EMBL" id="TQD90986.1"/>
    </source>
</evidence>
<gene>
    <name evidence="1" type="ORF">C1H46_023424</name>
</gene>
<name>A0A540LX75_MALBA</name>
<evidence type="ECO:0000313" key="2">
    <source>
        <dbReference type="Proteomes" id="UP000315295"/>
    </source>
</evidence>
<dbReference type="Proteomes" id="UP000315295">
    <property type="component" value="Unassembled WGS sequence"/>
</dbReference>
<proteinExistence type="predicted"/>
<organism evidence="1 2">
    <name type="scientific">Malus baccata</name>
    <name type="common">Siberian crab apple</name>
    <name type="synonym">Pyrus baccata</name>
    <dbReference type="NCBI Taxonomy" id="106549"/>
    <lineage>
        <taxon>Eukaryota</taxon>
        <taxon>Viridiplantae</taxon>
        <taxon>Streptophyta</taxon>
        <taxon>Embryophyta</taxon>
        <taxon>Tracheophyta</taxon>
        <taxon>Spermatophyta</taxon>
        <taxon>Magnoliopsida</taxon>
        <taxon>eudicotyledons</taxon>
        <taxon>Gunneridae</taxon>
        <taxon>Pentapetalae</taxon>
        <taxon>rosids</taxon>
        <taxon>fabids</taxon>
        <taxon>Rosales</taxon>
        <taxon>Rosaceae</taxon>
        <taxon>Amygdaloideae</taxon>
        <taxon>Maleae</taxon>
        <taxon>Malus</taxon>
    </lineage>
</organism>
<evidence type="ECO:0008006" key="3">
    <source>
        <dbReference type="Google" id="ProtNLM"/>
    </source>
</evidence>
<dbReference type="EMBL" id="VIEB01000436">
    <property type="protein sequence ID" value="TQD90986.1"/>
    <property type="molecule type" value="Genomic_DNA"/>
</dbReference>
<accession>A0A540LX75</accession>
<dbReference type="AlphaFoldDB" id="A0A540LX75"/>
<comment type="caution">
    <text evidence="1">The sequence shown here is derived from an EMBL/GenBank/DDBJ whole genome shotgun (WGS) entry which is preliminary data.</text>
</comment>